<gene>
    <name evidence="1" type="ORF">LCGC14_0332850</name>
</gene>
<dbReference type="SUPFAM" id="SSF55874">
    <property type="entry name" value="ATPase domain of HSP90 chaperone/DNA topoisomerase II/histidine kinase"/>
    <property type="match status" value="1"/>
</dbReference>
<name>A0A0F9WNG3_9ZZZZ</name>
<protein>
    <recommendedName>
        <fullName evidence="2">Histidine kinase/HSP90-like ATPase domain-containing protein</fullName>
    </recommendedName>
</protein>
<dbReference type="AlphaFoldDB" id="A0A0F9WNG3"/>
<accession>A0A0F9WNG3</accession>
<evidence type="ECO:0008006" key="2">
    <source>
        <dbReference type="Google" id="ProtNLM"/>
    </source>
</evidence>
<reference evidence="1" key="1">
    <citation type="journal article" date="2015" name="Nature">
        <title>Complex archaea that bridge the gap between prokaryotes and eukaryotes.</title>
        <authorList>
            <person name="Spang A."/>
            <person name="Saw J.H."/>
            <person name="Jorgensen S.L."/>
            <person name="Zaremba-Niedzwiedzka K."/>
            <person name="Martijn J."/>
            <person name="Lind A.E."/>
            <person name="van Eijk R."/>
            <person name="Schleper C."/>
            <person name="Guy L."/>
            <person name="Ettema T.J."/>
        </authorList>
    </citation>
    <scope>NUCLEOTIDE SEQUENCE</scope>
</reference>
<comment type="caution">
    <text evidence="1">The sequence shown here is derived from an EMBL/GenBank/DDBJ whole genome shotgun (WGS) entry which is preliminary data.</text>
</comment>
<proteinExistence type="predicted"/>
<dbReference type="EMBL" id="LAZR01000235">
    <property type="protein sequence ID" value="KKN80203.1"/>
    <property type="molecule type" value="Genomic_DNA"/>
</dbReference>
<dbReference type="Gene3D" id="3.30.565.10">
    <property type="entry name" value="Histidine kinase-like ATPase, C-terminal domain"/>
    <property type="match status" value="1"/>
</dbReference>
<dbReference type="InterPro" id="IPR036890">
    <property type="entry name" value="HATPase_C_sf"/>
</dbReference>
<evidence type="ECO:0000313" key="1">
    <source>
        <dbReference type="EMBL" id="KKN80203.1"/>
    </source>
</evidence>
<organism evidence="1">
    <name type="scientific">marine sediment metagenome</name>
    <dbReference type="NCBI Taxonomy" id="412755"/>
    <lineage>
        <taxon>unclassified sequences</taxon>
        <taxon>metagenomes</taxon>
        <taxon>ecological metagenomes</taxon>
    </lineage>
</organism>
<sequence length="83" mass="8899">MSNVNIKRLVDNIRSGTSIYTPLVELVVNAIQAIDAKGIQNGLVEIEVLRTGQADVIDRLEDVDGFVVKDNGIGFTKSLSGKG</sequence>